<evidence type="ECO:0000256" key="1">
    <source>
        <dbReference type="SAM" id="SignalP"/>
    </source>
</evidence>
<dbReference type="Pfam" id="PF11138">
    <property type="entry name" value="DUF2911"/>
    <property type="match status" value="1"/>
</dbReference>
<evidence type="ECO:0000313" key="3">
    <source>
        <dbReference type="Proteomes" id="UP000269412"/>
    </source>
</evidence>
<keyword evidence="1" id="KW-0732">Signal</keyword>
<dbReference type="EMBL" id="RBIQ01000008">
    <property type="protein sequence ID" value="RKR12852.1"/>
    <property type="molecule type" value="Genomic_DNA"/>
</dbReference>
<dbReference type="SUPFAM" id="SSF48452">
    <property type="entry name" value="TPR-like"/>
    <property type="match status" value="1"/>
</dbReference>
<gene>
    <name evidence="2" type="ORF">CLV91_1563</name>
</gene>
<organism evidence="2 3">
    <name type="scientific">Maribacter vaceletii</name>
    <dbReference type="NCBI Taxonomy" id="1206816"/>
    <lineage>
        <taxon>Bacteria</taxon>
        <taxon>Pseudomonadati</taxon>
        <taxon>Bacteroidota</taxon>
        <taxon>Flavobacteriia</taxon>
        <taxon>Flavobacteriales</taxon>
        <taxon>Flavobacteriaceae</taxon>
        <taxon>Maribacter</taxon>
    </lineage>
</organism>
<dbReference type="InterPro" id="IPR011990">
    <property type="entry name" value="TPR-like_helical_dom_sf"/>
</dbReference>
<reference evidence="2 3" key="1">
    <citation type="submission" date="2018-10" db="EMBL/GenBank/DDBJ databases">
        <title>Genomic Encyclopedia of Archaeal and Bacterial Type Strains, Phase II (KMG-II): from individual species to whole genera.</title>
        <authorList>
            <person name="Goeker M."/>
        </authorList>
    </citation>
    <scope>NUCLEOTIDE SEQUENCE [LARGE SCALE GENOMIC DNA]</scope>
    <source>
        <strain evidence="2 3">DSM 25230</strain>
    </source>
</reference>
<dbReference type="RefSeq" id="WP_121067826.1">
    <property type="nucleotide sequence ID" value="NZ_RBIQ01000008.1"/>
</dbReference>
<dbReference type="Proteomes" id="UP000269412">
    <property type="component" value="Unassembled WGS sequence"/>
</dbReference>
<sequence>MKKLILLLVAAATSISINAQITAPAPSPASKLEQKVGLTEVTVEYSRPSKKGREVFGNLVPFNTLWRTGANKNTTISFSDDVVISGTTVKAGTYAVFTKPGKENWEVLFYSNTENWGAPKTWDESLVVAKATAKVYTLPMAVESFTITIDDLTNNGASLGILWDKTMVNIPFTVPTDVKATKSIENVMNGPSANDYYAAASYYYEADKDLKQAQEWIAKAVSMNDKAFWMSRRQSLIYAKQGDNKNAIAAAKRSLAAAKAAGNADYVKMNKDSLTEWGIEVE</sequence>
<accession>A0A495E7D3</accession>
<evidence type="ECO:0008006" key="4">
    <source>
        <dbReference type="Google" id="ProtNLM"/>
    </source>
</evidence>
<dbReference type="OrthoDB" id="187854at2"/>
<keyword evidence="3" id="KW-1185">Reference proteome</keyword>
<feature type="signal peptide" evidence="1">
    <location>
        <begin position="1"/>
        <end position="19"/>
    </location>
</feature>
<protein>
    <recommendedName>
        <fullName evidence="4">DUF2911 family protein</fullName>
    </recommendedName>
</protein>
<comment type="caution">
    <text evidence="2">The sequence shown here is derived from an EMBL/GenBank/DDBJ whole genome shotgun (WGS) entry which is preliminary data.</text>
</comment>
<evidence type="ECO:0000313" key="2">
    <source>
        <dbReference type="EMBL" id="RKR12852.1"/>
    </source>
</evidence>
<feature type="chain" id="PRO_5019810177" description="DUF2911 family protein" evidence="1">
    <location>
        <begin position="20"/>
        <end position="282"/>
    </location>
</feature>
<dbReference type="InterPro" id="IPR021314">
    <property type="entry name" value="DUF2911"/>
</dbReference>
<dbReference type="AlphaFoldDB" id="A0A495E7D3"/>
<proteinExistence type="predicted"/>
<name>A0A495E7D3_9FLAO</name>